<dbReference type="EMBL" id="CAJOBB010031863">
    <property type="protein sequence ID" value="CAF4453793.1"/>
    <property type="molecule type" value="Genomic_DNA"/>
</dbReference>
<gene>
    <name evidence="2" type="ORF">KXQ929_LOCUS54109</name>
</gene>
<reference evidence="2" key="1">
    <citation type="submission" date="2021-02" db="EMBL/GenBank/DDBJ databases">
        <authorList>
            <person name="Nowell W R."/>
        </authorList>
    </citation>
    <scope>NUCLEOTIDE SEQUENCE</scope>
</reference>
<name>A0A820SPZ1_9BILA</name>
<protein>
    <submittedName>
        <fullName evidence="2">Uncharacterized protein</fullName>
    </submittedName>
</protein>
<comment type="caution">
    <text evidence="2">The sequence shown here is derived from an EMBL/GenBank/DDBJ whole genome shotgun (WGS) entry which is preliminary data.</text>
</comment>
<evidence type="ECO:0000313" key="2">
    <source>
        <dbReference type="EMBL" id="CAF4453793.1"/>
    </source>
</evidence>
<evidence type="ECO:0000256" key="1">
    <source>
        <dbReference type="SAM" id="MobiDB-lite"/>
    </source>
</evidence>
<dbReference type="AlphaFoldDB" id="A0A820SPZ1"/>
<organism evidence="2 3">
    <name type="scientific">Adineta steineri</name>
    <dbReference type="NCBI Taxonomy" id="433720"/>
    <lineage>
        <taxon>Eukaryota</taxon>
        <taxon>Metazoa</taxon>
        <taxon>Spiralia</taxon>
        <taxon>Gnathifera</taxon>
        <taxon>Rotifera</taxon>
        <taxon>Eurotatoria</taxon>
        <taxon>Bdelloidea</taxon>
        <taxon>Adinetida</taxon>
        <taxon>Adinetidae</taxon>
        <taxon>Adineta</taxon>
    </lineage>
</organism>
<feature type="compositionally biased region" description="Acidic residues" evidence="1">
    <location>
        <begin position="67"/>
        <end position="93"/>
    </location>
</feature>
<accession>A0A820SPZ1</accession>
<sequence length="93" mass="10966">MMIFLNFRRPVPAVEEEREQAEFETDVKFLRERQRRKFNRLVKQGMSGEEALAQLNVPSNKKSNAGGEDDDDDENYEDDDSDFDDDDDEEEEE</sequence>
<dbReference type="Proteomes" id="UP000663868">
    <property type="component" value="Unassembled WGS sequence"/>
</dbReference>
<proteinExistence type="predicted"/>
<feature type="region of interest" description="Disordered" evidence="1">
    <location>
        <begin position="44"/>
        <end position="93"/>
    </location>
</feature>
<evidence type="ECO:0000313" key="3">
    <source>
        <dbReference type="Proteomes" id="UP000663868"/>
    </source>
</evidence>